<organism evidence="1 2">
    <name type="scientific">Caerostris extrusa</name>
    <name type="common">Bark spider</name>
    <name type="synonym">Caerostris bankana</name>
    <dbReference type="NCBI Taxonomy" id="172846"/>
    <lineage>
        <taxon>Eukaryota</taxon>
        <taxon>Metazoa</taxon>
        <taxon>Ecdysozoa</taxon>
        <taxon>Arthropoda</taxon>
        <taxon>Chelicerata</taxon>
        <taxon>Arachnida</taxon>
        <taxon>Araneae</taxon>
        <taxon>Araneomorphae</taxon>
        <taxon>Entelegynae</taxon>
        <taxon>Araneoidea</taxon>
        <taxon>Araneidae</taxon>
        <taxon>Caerostris</taxon>
    </lineage>
</organism>
<dbReference type="Proteomes" id="UP001054945">
    <property type="component" value="Unassembled WGS sequence"/>
</dbReference>
<keyword evidence="2" id="KW-1185">Reference proteome</keyword>
<comment type="caution">
    <text evidence="1">The sequence shown here is derived from an EMBL/GenBank/DDBJ whole genome shotgun (WGS) entry which is preliminary data.</text>
</comment>
<reference evidence="1 2" key="1">
    <citation type="submission" date="2021-06" db="EMBL/GenBank/DDBJ databases">
        <title>Caerostris extrusa draft genome.</title>
        <authorList>
            <person name="Kono N."/>
            <person name="Arakawa K."/>
        </authorList>
    </citation>
    <scope>NUCLEOTIDE SEQUENCE [LARGE SCALE GENOMIC DNA]</scope>
</reference>
<evidence type="ECO:0000313" key="2">
    <source>
        <dbReference type="Proteomes" id="UP001054945"/>
    </source>
</evidence>
<accession>A0AAV4Y7R9</accession>
<protein>
    <submittedName>
        <fullName evidence="1">Uncharacterized protein</fullName>
    </submittedName>
</protein>
<gene>
    <name evidence="1" type="ORF">CEXT_196901</name>
</gene>
<evidence type="ECO:0000313" key="1">
    <source>
        <dbReference type="EMBL" id="GIZ02959.1"/>
    </source>
</evidence>
<name>A0AAV4Y7R9_CAEEX</name>
<dbReference type="EMBL" id="BPLR01018882">
    <property type="protein sequence ID" value="GIZ02959.1"/>
    <property type="molecule type" value="Genomic_DNA"/>
</dbReference>
<sequence length="162" mass="18785">MSRRAETFFLPCKSAERKNRPDKEPPIRNHLPICHGMTNHNELIPCPVAAVSAASDQLSAFGKTCSILNLLLFFFQFLEKFEHVVKMFLLEWNEWTCPRRHKIEWRVESDFSFLLHKEDVLQESCFASALPSVIRIVRVRFQSEDSFLILSFSHMNGLSSAI</sequence>
<proteinExistence type="predicted"/>
<dbReference type="AlphaFoldDB" id="A0AAV4Y7R9"/>